<feature type="domain" description="N-acetyltransferase" evidence="1">
    <location>
        <begin position="9"/>
        <end position="167"/>
    </location>
</feature>
<name>A0A4Q0VM05_9BACI</name>
<evidence type="ECO:0000313" key="3">
    <source>
        <dbReference type="Proteomes" id="UP000290649"/>
    </source>
</evidence>
<organism evidence="2 3">
    <name type="scientific">Anaerobacillus alkaliphilus</name>
    <dbReference type="NCBI Taxonomy" id="1548597"/>
    <lineage>
        <taxon>Bacteria</taxon>
        <taxon>Bacillati</taxon>
        <taxon>Bacillota</taxon>
        <taxon>Bacilli</taxon>
        <taxon>Bacillales</taxon>
        <taxon>Bacillaceae</taxon>
        <taxon>Anaerobacillus</taxon>
    </lineage>
</organism>
<keyword evidence="3" id="KW-1185">Reference proteome</keyword>
<dbReference type="EMBL" id="QOUX01000050">
    <property type="protein sequence ID" value="RXI95547.1"/>
    <property type="molecule type" value="Genomic_DNA"/>
</dbReference>
<dbReference type="GO" id="GO:0016747">
    <property type="term" value="F:acyltransferase activity, transferring groups other than amino-acyl groups"/>
    <property type="evidence" value="ECO:0007669"/>
    <property type="project" value="InterPro"/>
</dbReference>
<dbReference type="InterPro" id="IPR016181">
    <property type="entry name" value="Acyl_CoA_acyltransferase"/>
</dbReference>
<dbReference type="RefSeq" id="WP_129080778.1">
    <property type="nucleotide sequence ID" value="NZ_QOUX01000050.1"/>
</dbReference>
<dbReference type="Pfam" id="PF13302">
    <property type="entry name" value="Acetyltransf_3"/>
    <property type="match status" value="1"/>
</dbReference>
<evidence type="ECO:0000259" key="1">
    <source>
        <dbReference type="PROSITE" id="PS51186"/>
    </source>
</evidence>
<accession>A0A4Q0VM05</accession>
<protein>
    <submittedName>
        <fullName evidence="2">N-acetyltransferase</fullName>
    </submittedName>
</protein>
<dbReference type="InterPro" id="IPR000182">
    <property type="entry name" value="GNAT_dom"/>
</dbReference>
<proteinExistence type="predicted"/>
<comment type="caution">
    <text evidence="2">The sequence shown here is derived from an EMBL/GenBank/DDBJ whole genome shotgun (WGS) entry which is preliminary data.</text>
</comment>
<dbReference type="PROSITE" id="PS51186">
    <property type="entry name" value="GNAT"/>
    <property type="match status" value="1"/>
</dbReference>
<gene>
    <name evidence="2" type="ORF">DS745_24145</name>
</gene>
<dbReference type="InterPro" id="IPR051531">
    <property type="entry name" value="N-acetyltransferase"/>
</dbReference>
<dbReference type="Proteomes" id="UP000290649">
    <property type="component" value="Unassembled WGS sequence"/>
</dbReference>
<dbReference type="Gene3D" id="3.40.630.30">
    <property type="match status" value="1"/>
</dbReference>
<dbReference type="OrthoDB" id="9798081at2"/>
<dbReference type="SUPFAM" id="SSF55729">
    <property type="entry name" value="Acyl-CoA N-acyltransferases (Nat)"/>
    <property type="match status" value="1"/>
</dbReference>
<evidence type="ECO:0000313" key="2">
    <source>
        <dbReference type="EMBL" id="RXI95547.1"/>
    </source>
</evidence>
<sequence length="167" mass="19352">MNVMETKRLHIREFTRGDLPFLHAIFSDQETMQYYPAPFTIEKTQEWIARNQERYTRDGHGLWAICLKDTNELIGDCGLVKQVVEGRSEIEIGYHVHKNHWSHGYATEAAIACKEFGFTHLKFKRLISIIDPSNEASIRVAKKVGLCKEKEAVIFNKLHMIYSVSQI</sequence>
<dbReference type="PANTHER" id="PTHR43792:SF1">
    <property type="entry name" value="N-ACETYLTRANSFERASE DOMAIN-CONTAINING PROTEIN"/>
    <property type="match status" value="1"/>
</dbReference>
<dbReference type="AlphaFoldDB" id="A0A4Q0VM05"/>
<keyword evidence="2" id="KW-0808">Transferase</keyword>
<reference evidence="2 3" key="1">
    <citation type="journal article" date="2019" name="Int. J. Syst. Evol. Microbiol.">
        <title>Anaerobacillus alkaliphilus sp. nov., a novel alkaliphilic and moderately halophilic bacterium.</title>
        <authorList>
            <person name="Borsodi A.K."/>
            <person name="Aszalos J.M."/>
            <person name="Bihari P."/>
            <person name="Nagy I."/>
            <person name="Schumann P."/>
            <person name="Sproer C."/>
            <person name="Kovacs A.L."/>
            <person name="Boka K."/>
            <person name="Dobosy P."/>
            <person name="Ovari M."/>
            <person name="Szili-Kovacs T."/>
            <person name="Toth E."/>
        </authorList>
    </citation>
    <scope>NUCLEOTIDE SEQUENCE [LARGE SCALE GENOMIC DNA]</scope>
    <source>
        <strain evidence="2 3">B16-10</strain>
    </source>
</reference>
<dbReference type="PANTHER" id="PTHR43792">
    <property type="entry name" value="GNAT FAMILY, PUTATIVE (AFU_ORTHOLOGUE AFUA_3G00765)-RELATED-RELATED"/>
    <property type="match status" value="1"/>
</dbReference>